<comment type="caution">
    <text evidence="1">The sequence shown here is derived from an EMBL/GenBank/DDBJ whole genome shotgun (WGS) entry which is preliminary data.</text>
</comment>
<protein>
    <submittedName>
        <fullName evidence="1">Uncharacterized protein</fullName>
    </submittedName>
</protein>
<dbReference type="AlphaFoldDB" id="A0AAD6W3W8"/>
<sequence length="57" mass="6480">MFEPKKKIGLLLALQHWSVKGILVIIRYQGKQADLCAFLGSKKHEAIFQQIKACHVC</sequence>
<proteinExistence type="predicted"/>
<keyword evidence="2" id="KW-1185">Reference proteome</keyword>
<gene>
    <name evidence="1" type="ORF">NC653_014440</name>
</gene>
<dbReference type="EMBL" id="JAQIZT010000005">
    <property type="protein sequence ID" value="KAJ6998237.1"/>
    <property type="molecule type" value="Genomic_DNA"/>
</dbReference>
<evidence type="ECO:0000313" key="2">
    <source>
        <dbReference type="Proteomes" id="UP001164929"/>
    </source>
</evidence>
<reference evidence="1" key="1">
    <citation type="journal article" date="2023" name="Mol. Ecol. Resour.">
        <title>Chromosome-level genome assembly of a triploid poplar Populus alba 'Berolinensis'.</title>
        <authorList>
            <person name="Chen S."/>
            <person name="Yu Y."/>
            <person name="Wang X."/>
            <person name="Wang S."/>
            <person name="Zhang T."/>
            <person name="Zhou Y."/>
            <person name="He R."/>
            <person name="Meng N."/>
            <person name="Wang Y."/>
            <person name="Liu W."/>
            <person name="Liu Z."/>
            <person name="Liu J."/>
            <person name="Guo Q."/>
            <person name="Huang H."/>
            <person name="Sederoff R.R."/>
            <person name="Wang G."/>
            <person name="Qu G."/>
            <person name="Chen S."/>
        </authorList>
    </citation>
    <scope>NUCLEOTIDE SEQUENCE</scope>
    <source>
        <strain evidence="1">SC-2020</strain>
    </source>
</reference>
<organism evidence="1 2">
    <name type="scientific">Populus alba x Populus x berolinensis</name>
    <dbReference type="NCBI Taxonomy" id="444605"/>
    <lineage>
        <taxon>Eukaryota</taxon>
        <taxon>Viridiplantae</taxon>
        <taxon>Streptophyta</taxon>
        <taxon>Embryophyta</taxon>
        <taxon>Tracheophyta</taxon>
        <taxon>Spermatophyta</taxon>
        <taxon>Magnoliopsida</taxon>
        <taxon>eudicotyledons</taxon>
        <taxon>Gunneridae</taxon>
        <taxon>Pentapetalae</taxon>
        <taxon>rosids</taxon>
        <taxon>fabids</taxon>
        <taxon>Malpighiales</taxon>
        <taxon>Salicaceae</taxon>
        <taxon>Saliceae</taxon>
        <taxon>Populus</taxon>
    </lineage>
</organism>
<dbReference type="Proteomes" id="UP001164929">
    <property type="component" value="Chromosome 5"/>
</dbReference>
<name>A0AAD6W3W8_9ROSI</name>
<accession>A0AAD6W3W8</accession>
<evidence type="ECO:0000313" key="1">
    <source>
        <dbReference type="EMBL" id="KAJ6998237.1"/>
    </source>
</evidence>